<name>A0A2I0JYU4_PUNGR</name>
<evidence type="ECO:0000256" key="1">
    <source>
        <dbReference type="SAM" id="MobiDB-lite"/>
    </source>
</evidence>
<evidence type="ECO:0000313" key="2">
    <source>
        <dbReference type="EMBL" id="PKI60616.1"/>
    </source>
</evidence>
<dbReference type="AlphaFoldDB" id="A0A2I0JYU4"/>
<protein>
    <submittedName>
        <fullName evidence="2">Uncharacterized protein</fullName>
    </submittedName>
</protein>
<dbReference type="Proteomes" id="UP000233551">
    <property type="component" value="Unassembled WGS sequence"/>
</dbReference>
<feature type="region of interest" description="Disordered" evidence="1">
    <location>
        <begin position="198"/>
        <end position="230"/>
    </location>
</feature>
<dbReference type="EMBL" id="PGOL01001140">
    <property type="protein sequence ID" value="PKI60616.1"/>
    <property type="molecule type" value="Genomic_DNA"/>
</dbReference>
<proteinExistence type="predicted"/>
<sequence length="275" mass="30398">MDYRREARATKMVIARNQRSRASNKHQGDRNRHYNTIHHRIAEVSEGIQYGVLNISHDAKTTNVVSASISKIICLSRCTPEYPQTALLTGLPGLQPHSKPLGLVFDKWRIQWSPNTSKHLGNSGKTSIADSQDVSGSRSSAKADESTVSPKAQIQIEQNRLPSLRSTRAFTYAKHGNVRLVRIVFARTLAILCSCEPRSSNPQPIETRASPDSSPRPVGPMSSPPQPRAAPHGWLTLLHPNCRISLTPSTPSHSSPTIHYPCFPYTLFDLAPCLD</sequence>
<comment type="caution">
    <text evidence="2">The sequence shown here is derived from an EMBL/GenBank/DDBJ whole genome shotgun (WGS) entry which is preliminary data.</text>
</comment>
<feature type="region of interest" description="Disordered" evidence="1">
    <location>
        <begin position="116"/>
        <end position="154"/>
    </location>
</feature>
<reference evidence="2 3" key="1">
    <citation type="submission" date="2017-11" db="EMBL/GenBank/DDBJ databases">
        <title>De-novo sequencing of pomegranate (Punica granatum L.) genome.</title>
        <authorList>
            <person name="Akparov Z."/>
            <person name="Amiraslanov A."/>
            <person name="Hajiyeva S."/>
            <person name="Abbasov M."/>
            <person name="Kaur K."/>
            <person name="Hamwieh A."/>
            <person name="Solovyev V."/>
            <person name="Salamov A."/>
            <person name="Braich B."/>
            <person name="Kosarev P."/>
            <person name="Mahmoud A."/>
            <person name="Hajiyev E."/>
            <person name="Babayeva S."/>
            <person name="Izzatullayeva V."/>
            <person name="Mammadov A."/>
            <person name="Mammadov A."/>
            <person name="Sharifova S."/>
            <person name="Ojaghi J."/>
            <person name="Eynullazada K."/>
            <person name="Bayramov B."/>
            <person name="Abdulazimova A."/>
            <person name="Shahmuradov I."/>
        </authorList>
    </citation>
    <scope>NUCLEOTIDE SEQUENCE [LARGE SCALE GENOMIC DNA]</scope>
    <source>
        <strain evidence="3">cv. AG2017</strain>
        <tissue evidence="2">Leaf</tissue>
    </source>
</reference>
<keyword evidence="3" id="KW-1185">Reference proteome</keyword>
<gene>
    <name evidence="2" type="ORF">CRG98_018966</name>
</gene>
<accession>A0A2I0JYU4</accession>
<evidence type="ECO:0000313" key="3">
    <source>
        <dbReference type="Proteomes" id="UP000233551"/>
    </source>
</evidence>
<organism evidence="2 3">
    <name type="scientific">Punica granatum</name>
    <name type="common">Pomegranate</name>
    <dbReference type="NCBI Taxonomy" id="22663"/>
    <lineage>
        <taxon>Eukaryota</taxon>
        <taxon>Viridiplantae</taxon>
        <taxon>Streptophyta</taxon>
        <taxon>Embryophyta</taxon>
        <taxon>Tracheophyta</taxon>
        <taxon>Spermatophyta</taxon>
        <taxon>Magnoliopsida</taxon>
        <taxon>eudicotyledons</taxon>
        <taxon>Gunneridae</taxon>
        <taxon>Pentapetalae</taxon>
        <taxon>rosids</taxon>
        <taxon>malvids</taxon>
        <taxon>Myrtales</taxon>
        <taxon>Lythraceae</taxon>
        <taxon>Punica</taxon>
    </lineage>
</organism>